<protein>
    <recommendedName>
        <fullName evidence="3">Lipoprotein</fullName>
    </recommendedName>
</protein>
<dbReference type="Proteomes" id="UP000255014">
    <property type="component" value="Unassembled WGS sequence"/>
</dbReference>
<dbReference type="GeneID" id="69600244"/>
<accession>A0A0E8CC65</accession>
<dbReference type="AlphaFoldDB" id="A0A0E8CC65"/>
<evidence type="ECO:0008006" key="3">
    <source>
        <dbReference type="Google" id="ProtNLM"/>
    </source>
</evidence>
<dbReference type="OMA" id="GCNSHRI"/>
<dbReference type="PROSITE" id="PS51257">
    <property type="entry name" value="PROKAR_LIPOPROTEIN"/>
    <property type="match status" value="1"/>
</dbReference>
<evidence type="ECO:0000313" key="2">
    <source>
        <dbReference type="Proteomes" id="UP000255014"/>
    </source>
</evidence>
<sequence>MKPLLVAALSATALLVGCAAKQPQLTRSEYLKVTQRTYEGKSAEEVLNAAEKLFRLADGDDFKFFHDDDSMSASRSWIVYVVLAAAMGTDTWTVRTKEIPGGVRVSAALNTSAGSVLPMPTTGGDMSAGTTPGMGGNVPGTAIYDVFWARMDYLLGLSDQWMTCEESNRRVSTGAVWGPNDALCNGFNVKDDLPAELVGKIEKPKPSSTFNDG</sequence>
<reference evidence="1 2" key="1">
    <citation type="submission" date="2018-06" db="EMBL/GenBank/DDBJ databases">
        <authorList>
            <consortium name="Pathogen Informatics"/>
            <person name="Doyle S."/>
        </authorList>
    </citation>
    <scope>NUCLEOTIDE SEQUENCE [LARGE SCALE GENOMIC DNA]</scope>
    <source>
        <strain evidence="1 2">NCTC10911</strain>
    </source>
</reference>
<name>A0A0E8CC65_BORPT</name>
<dbReference type="EMBL" id="UFTT01000002">
    <property type="protein sequence ID" value="SUV66921.1"/>
    <property type="molecule type" value="Genomic_DNA"/>
</dbReference>
<evidence type="ECO:0000313" key="1">
    <source>
        <dbReference type="EMBL" id="SUV66921.1"/>
    </source>
</evidence>
<proteinExistence type="predicted"/>
<organism evidence="1 2">
    <name type="scientific">Bordetella pertussis</name>
    <dbReference type="NCBI Taxonomy" id="520"/>
    <lineage>
        <taxon>Bacteria</taxon>
        <taxon>Pseudomonadati</taxon>
        <taxon>Pseudomonadota</taxon>
        <taxon>Betaproteobacteria</taxon>
        <taxon>Burkholderiales</taxon>
        <taxon>Alcaligenaceae</taxon>
        <taxon>Bordetella</taxon>
    </lineage>
</organism>
<dbReference type="RefSeq" id="WP_010929852.1">
    <property type="nucleotide sequence ID" value="NZ_AP024746.1"/>
</dbReference>
<gene>
    <name evidence="1" type="ORF">NCTC10911_03985</name>
</gene>